<reference evidence="7 8" key="1">
    <citation type="submission" date="2016-01" db="EMBL/GenBank/DDBJ databases">
        <title>Draft genome sequences of Microbacterium laevaniformans LCDC 91-0039 and the type strain of Microbacterium hominis LCDC 84-209.</title>
        <authorList>
            <person name="Bernier A.-M."/>
            <person name="Bernard K."/>
        </authorList>
    </citation>
    <scope>NUCLEOTIDE SEQUENCE [LARGE SCALE GENOMIC DNA]</scope>
    <source>
        <strain evidence="7 8">LCDC 91-0039</strain>
    </source>
</reference>
<dbReference type="InterPro" id="IPR010998">
    <property type="entry name" value="Integrase_recombinase_N"/>
</dbReference>
<protein>
    <submittedName>
        <fullName evidence="7">Tyrosine recombinase XerD</fullName>
    </submittedName>
</protein>
<dbReference type="PATRIC" id="fig|36807.3.peg.2222"/>
<dbReference type="Gene3D" id="1.10.443.10">
    <property type="entry name" value="Intergrase catalytic core"/>
    <property type="match status" value="1"/>
</dbReference>
<comment type="similarity">
    <text evidence="1">Belongs to the 'phage' integrase family.</text>
</comment>
<dbReference type="Gene3D" id="1.10.150.130">
    <property type="match status" value="1"/>
</dbReference>
<dbReference type="AlphaFoldDB" id="A0A150HD38"/>
<accession>A0A150HD38</accession>
<dbReference type="Pfam" id="PF00589">
    <property type="entry name" value="Phage_integrase"/>
    <property type="match status" value="1"/>
</dbReference>
<dbReference type="InterPro" id="IPR011010">
    <property type="entry name" value="DNA_brk_join_enz"/>
</dbReference>
<dbReference type="InterPro" id="IPR002104">
    <property type="entry name" value="Integrase_catalytic"/>
</dbReference>
<dbReference type="RefSeq" id="WP_082784318.1">
    <property type="nucleotide sequence ID" value="NZ_BAABEE010000001.1"/>
</dbReference>
<evidence type="ECO:0000256" key="2">
    <source>
        <dbReference type="ARBA" id="ARBA00023125"/>
    </source>
</evidence>
<keyword evidence="3" id="KW-0233">DNA recombination</keyword>
<dbReference type="GO" id="GO:0003677">
    <property type="term" value="F:DNA binding"/>
    <property type="evidence" value="ECO:0007669"/>
    <property type="project" value="UniProtKB-UniRule"/>
</dbReference>
<organism evidence="7 8">
    <name type="scientific">Microbacterium laevaniformans</name>
    <dbReference type="NCBI Taxonomy" id="36807"/>
    <lineage>
        <taxon>Bacteria</taxon>
        <taxon>Bacillati</taxon>
        <taxon>Actinomycetota</taxon>
        <taxon>Actinomycetes</taxon>
        <taxon>Micrococcales</taxon>
        <taxon>Microbacteriaceae</taxon>
        <taxon>Microbacterium</taxon>
    </lineage>
</organism>
<name>A0A150HD38_9MICO</name>
<dbReference type="InterPro" id="IPR044068">
    <property type="entry name" value="CB"/>
</dbReference>
<dbReference type="PROSITE" id="PS51898">
    <property type="entry name" value="TYR_RECOMBINASE"/>
    <property type="match status" value="1"/>
</dbReference>
<dbReference type="PROSITE" id="PS51900">
    <property type="entry name" value="CB"/>
    <property type="match status" value="2"/>
</dbReference>
<dbReference type="CDD" id="cd00397">
    <property type="entry name" value="DNA_BRE_C"/>
    <property type="match status" value="1"/>
</dbReference>
<evidence type="ECO:0000313" key="7">
    <source>
        <dbReference type="EMBL" id="KXZ59570.1"/>
    </source>
</evidence>
<dbReference type="STRING" id="36807.Mlaev_02187"/>
<proteinExistence type="inferred from homology"/>
<gene>
    <name evidence="7" type="primary">xerD_2</name>
    <name evidence="7" type="ORF">Mlaev_02187</name>
</gene>
<evidence type="ECO:0000259" key="5">
    <source>
        <dbReference type="PROSITE" id="PS51898"/>
    </source>
</evidence>
<feature type="domain" description="Core-binding (CB)" evidence="6">
    <location>
        <begin position="18"/>
        <end position="103"/>
    </location>
</feature>
<evidence type="ECO:0000313" key="8">
    <source>
        <dbReference type="Proteomes" id="UP000075357"/>
    </source>
</evidence>
<dbReference type="InterPro" id="IPR013762">
    <property type="entry name" value="Integrase-like_cat_sf"/>
</dbReference>
<evidence type="ECO:0000256" key="4">
    <source>
        <dbReference type="PROSITE-ProRule" id="PRU01248"/>
    </source>
</evidence>
<dbReference type="InterPro" id="IPR050090">
    <property type="entry name" value="Tyrosine_recombinase_XerCD"/>
</dbReference>
<dbReference type="Proteomes" id="UP000075357">
    <property type="component" value="Unassembled WGS sequence"/>
</dbReference>
<comment type="caution">
    <text evidence="7">The sequence shown here is derived from an EMBL/GenBank/DDBJ whole genome shotgun (WGS) entry which is preliminary data.</text>
</comment>
<dbReference type="GO" id="GO:0006310">
    <property type="term" value="P:DNA recombination"/>
    <property type="evidence" value="ECO:0007669"/>
    <property type="project" value="UniProtKB-KW"/>
</dbReference>
<keyword evidence="8" id="KW-1185">Reference proteome</keyword>
<dbReference type="SUPFAM" id="SSF56349">
    <property type="entry name" value="DNA breaking-rejoining enzymes"/>
    <property type="match status" value="1"/>
</dbReference>
<evidence type="ECO:0000256" key="3">
    <source>
        <dbReference type="ARBA" id="ARBA00023172"/>
    </source>
</evidence>
<dbReference type="EMBL" id="LRAD01000044">
    <property type="protein sequence ID" value="KXZ59570.1"/>
    <property type="molecule type" value="Genomic_DNA"/>
</dbReference>
<dbReference type="PANTHER" id="PTHR30349:SF64">
    <property type="entry name" value="PROPHAGE INTEGRASE INTD-RELATED"/>
    <property type="match status" value="1"/>
</dbReference>
<dbReference type="GO" id="GO:0015074">
    <property type="term" value="P:DNA integration"/>
    <property type="evidence" value="ECO:0007669"/>
    <property type="project" value="InterPro"/>
</dbReference>
<keyword evidence="2 4" id="KW-0238">DNA-binding</keyword>
<evidence type="ECO:0000256" key="1">
    <source>
        <dbReference type="ARBA" id="ARBA00008857"/>
    </source>
</evidence>
<evidence type="ECO:0000259" key="6">
    <source>
        <dbReference type="PROSITE" id="PS51900"/>
    </source>
</evidence>
<dbReference type="PANTHER" id="PTHR30349">
    <property type="entry name" value="PHAGE INTEGRASE-RELATED"/>
    <property type="match status" value="1"/>
</dbReference>
<feature type="domain" description="Core-binding (CB)" evidence="6">
    <location>
        <begin position="127"/>
        <end position="206"/>
    </location>
</feature>
<sequence>MEKPTRPDTTGMWHQGANLAAGERDRWLSALRAFEVAQLANRCQPATITRRVKHVRRFALYFEGSPWHVRFEDYAGWLQSLEVSDATKASMRDSLRAFYRWAYESERVSSNPTAEPGYRATRLAIPDRWVQPLVEYERFLSSKGDAPQTIRARMEQLRTFARDNDWLAPFEVTTQDIREWQAAKVWAKETRRHRKVTLHGFFKWAVDEGMLDVDPTEKLPKVRTNEPTPRPAADQEYALALQRADERWALALRCAAELGLRREEVSRIHSADLIRRTDGTWLTVHGKGSKTRVLPVPPDLASVILRRPEGYLFPGRIVEKQRHKGSGHLSARYLGKQIGGLLPEGVTMHALRHRFATRAYHHNRDVFTLQKLLGHASAATTQRYVQVSDAHMRTLVEAMTDL</sequence>
<feature type="domain" description="Tyr recombinase" evidence="5">
    <location>
        <begin position="227"/>
        <end position="397"/>
    </location>
</feature>